<feature type="region of interest" description="Disordered" evidence="1">
    <location>
        <begin position="84"/>
        <end position="110"/>
    </location>
</feature>
<keyword evidence="2" id="KW-1185">Reference proteome</keyword>
<evidence type="ECO:0000256" key="1">
    <source>
        <dbReference type="SAM" id="MobiDB-lite"/>
    </source>
</evidence>
<organism evidence="2 3">
    <name type="scientific">Romanomermis culicivorax</name>
    <name type="common">Nematode worm</name>
    <dbReference type="NCBI Taxonomy" id="13658"/>
    <lineage>
        <taxon>Eukaryota</taxon>
        <taxon>Metazoa</taxon>
        <taxon>Ecdysozoa</taxon>
        <taxon>Nematoda</taxon>
        <taxon>Enoplea</taxon>
        <taxon>Dorylaimia</taxon>
        <taxon>Mermithida</taxon>
        <taxon>Mermithoidea</taxon>
        <taxon>Mermithidae</taxon>
        <taxon>Romanomermis</taxon>
    </lineage>
</organism>
<dbReference type="WBParaSite" id="nRc.2.0.1.t15861-RA">
    <property type="protein sequence ID" value="nRc.2.0.1.t15861-RA"/>
    <property type="gene ID" value="nRc.2.0.1.g15861"/>
</dbReference>
<protein>
    <submittedName>
        <fullName evidence="3">Uncharacterized protein</fullName>
    </submittedName>
</protein>
<dbReference type="AlphaFoldDB" id="A0A915IPX3"/>
<reference evidence="3" key="1">
    <citation type="submission" date="2022-11" db="UniProtKB">
        <authorList>
            <consortium name="WormBaseParasite"/>
        </authorList>
    </citation>
    <scope>IDENTIFICATION</scope>
</reference>
<proteinExistence type="predicted"/>
<accession>A0A915IPX3</accession>
<name>A0A915IPX3_ROMCU</name>
<evidence type="ECO:0000313" key="3">
    <source>
        <dbReference type="WBParaSite" id="nRc.2.0.1.t15861-RA"/>
    </source>
</evidence>
<evidence type="ECO:0000313" key="2">
    <source>
        <dbReference type="Proteomes" id="UP000887565"/>
    </source>
</evidence>
<dbReference type="Proteomes" id="UP000887565">
    <property type="component" value="Unplaced"/>
</dbReference>
<sequence>MRSQIGPTEATSEKNCRRSIAIIEPSFPGVISKRIDFQVTFPSKKRRRAIKDNCRCFQLVDHLRTEQSEMMLAIMRCQTFNGVRDKKETKQDEAKQMCKDNRKDENDTHARLENIIL</sequence>